<evidence type="ECO:0000313" key="2">
    <source>
        <dbReference type="Proteomes" id="UP000051952"/>
    </source>
</evidence>
<dbReference type="Proteomes" id="UP000051952">
    <property type="component" value="Unassembled WGS sequence"/>
</dbReference>
<sequence>MLFIGFPRFKSFGIDWFATELFNRRMMERRVVGGGTVLRHLCLLAASDTLI</sequence>
<dbReference type="AlphaFoldDB" id="A0A0S4JQ16"/>
<protein>
    <submittedName>
        <fullName evidence="1">GPI-anchored surface protein, putative</fullName>
    </submittedName>
</protein>
<accession>A0A0S4JQ16</accession>
<keyword evidence="2" id="KW-1185">Reference proteome</keyword>
<gene>
    <name evidence="1" type="ORF">BSAL_38445</name>
</gene>
<organism evidence="1 2">
    <name type="scientific">Bodo saltans</name>
    <name type="common">Flagellated protozoan</name>
    <dbReference type="NCBI Taxonomy" id="75058"/>
    <lineage>
        <taxon>Eukaryota</taxon>
        <taxon>Discoba</taxon>
        <taxon>Euglenozoa</taxon>
        <taxon>Kinetoplastea</taxon>
        <taxon>Metakinetoplastina</taxon>
        <taxon>Eubodonida</taxon>
        <taxon>Bodonidae</taxon>
        <taxon>Bodo</taxon>
    </lineage>
</organism>
<dbReference type="EMBL" id="CYKH01002065">
    <property type="protein sequence ID" value="CUG92607.1"/>
    <property type="molecule type" value="Genomic_DNA"/>
</dbReference>
<name>A0A0S4JQ16_BODSA</name>
<evidence type="ECO:0000313" key="1">
    <source>
        <dbReference type="EMBL" id="CUG92607.1"/>
    </source>
</evidence>
<proteinExistence type="predicted"/>
<dbReference type="VEuPathDB" id="TriTrypDB:BSAL_38445"/>
<reference evidence="2" key="1">
    <citation type="submission" date="2015-09" db="EMBL/GenBank/DDBJ databases">
        <authorList>
            <consortium name="Pathogen Informatics"/>
        </authorList>
    </citation>
    <scope>NUCLEOTIDE SEQUENCE [LARGE SCALE GENOMIC DNA]</scope>
    <source>
        <strain evidence="2">Lake Konstanz</strain>
    </source>
</reference>